<sequence length="137" mass="15444">MKSSPSPESTKVFEEFFEKKQESSPPELMPIQHKTYNSFKTITDLQHILRTGGSMFHKKSSVASNGSDGTDNMLEKNTIRKFSYKLDSEDGEESDGWKRVCCLTLMFIVLLIGTVAATICIVIFGLKSFSDYKPEET</sequence>
<dbReference type="EMBL" id="CAJFDH010000006">
    <property type="protein sequence ID" value="CAD5228812.1"/>
    <property type="molecule type" value="Genomic_DNA"/>
</dbReference>
<dbReference type="AlphaFoldDB" id="A0A811LPM1"/>
<keyword evidence="3" id="KW-1185">Reference proteome</keyword>
<organism evidence="2 3">
    <name type="scientific">Bursaphelenchus okinawaensis</name>
    <dbReference type="NCBI Taxonomy" id="465554"/>
    <lineage>
        <taxon>Eukaryota</taxon>
        <taxon>Metazoa</taxon>
        <taxon>Ecdysozoa</taxon>
        <taxon>Nematoda</taxon>
        <taxon>Chromadorea</taxon>
        <taxon>Rhabditida</taxon>
        <taxon>Tylenchina</taxon>
        <taxon>Tylenchomorpha</taxon>
        <taxon>Aphelenchoidea</taxon>
        <taxon>Aphelenchoididae</taxon>
        <taxon>Bursaphelenchus</taxon>
    </lineage>
</organism>
<dbReference type="Proteomes" id="UP000614601">
    <property type="component" value="Unassembled WGS sequence"/>
</dbReference>
<name>A0A811LPM1_9BILA</name>
<dbReference type="OrthoDB" id="10451268at2759"/>
<keyword evidence="1" id="KW-1133">Transmembrane helix</keyword>
<evidence type="ECO:0000313" key="2">
    <source>
        <dbReference type="EMBL" id="CAD5228812.1"/>
    </source>
</evidence>
<feature type="transmembrane region" description="Helical" evidence="1">
    <location>
        <begin position="100"/>
        <end position="126"/>
    </location>
</feature>
<reference evidence="2" key="1">
    <citation type="submission" date="2020-09" db="EMBL/GenBank/DDBJ databases">
        <authorList>
            <person name="Kikuchi T."/>
        </authorList>
    </citation>
    <scope>NUCLEOTIDE SEQUENCE</scope>
    <source>
        <strain evidence="2">SH1</strain>
    </source>
</reference>
<comment type="caution">
    <text evidence="2">The sequence shown here is derived from an EMBL/GenBank/DDBJ whole genome shotgun (WGS) entry which is preliminary data.</text>
</comment>
<evidence type="ECO:0000256" key="1">
    <source>
        <dbReference type="SAM" id="Phobius"/>
    </source>
</evidence>
<proteinExistence type="predicted"/>
<protein>
    <submittedName>
        <fullName evidence="2">Uncharacterized protein</fullName>
    </submittedName>
</protein>
<accession>A0A811LPM1</accession>
<dbReference type="EMBL" id="CAJFCW020000006">
    <property type="protein sequence ID" value="CAG9125060.1"/>
    <property type="molecule type" value="Genomic_DNA"/>
</dbReference>
<gene>
    <name evidence="2" type="ORF">BOKJ2_LOCUS12871</name>
</gene>
<keyword evidence="1" id="KW-0812">Transmembrane</keyword>
<dbReference type="Proteomes" id="UP000783686">
    <property type="component" value="Unassembled WGS sequence"/>
</dbReference>
<evidence type="ECO:0000313" key="3">
    <source>
        <dbReference type="Proteomes" id="UP000614601"/>
    </source>
</evidence>
<keyword evidence="1" id="KW-0472">Membrane</keyword>